<proteinExistence type="predicted"/>
<organism evidence="2">
    <name type="scientific">marine sediment metagenome</name>
    <dbReference type="NCBI Taxonomy" id="412755"/>
    <lineage>
        <taxon>unclassified sequences</taxon>
        <taxon>metagenomes</taxon>
        <taxon>ecological metagenomes</taxon>
    </lineage>
</organism>
<feature type="coiled-coil region" evidence="1">
    <location>
        <begin position="46"/>
        <end position="113"/>
    </location>
</feature>
<dbReference type="AlphaFoldDB" id="X1R5S1"/>
<dbReference type="EMBL" id="BARV01034355">
    <property type="protein sequence ID" value="GAI58465.1"/>
    <property type="molecule type" value="Genomic_DNA"/>
</dbReference>
<evidence type="ECO:0000313" key="2">
    <source>
        <dbReference type="EMBL" id="GAI58465.1"/>
    </source>
</evidence>
<protein>
    <submittedName>
        <fullName evidence="2">Uncharacterized protein</fullName>
    </submittedName>
</protein>
<evidence type="ECO:0000256" key="1">
    <source>
        <dbReference type="SAM" id="Coils"/>
    </source>
</evidence>
<keyword evidence="1" id="KW-0175">Coiled coil</keyword>
<feature type="non-terminal residue" evidence="2">
    <location>
        <position position="242"/>
    </location>
</feature>
<sequence>NYEFFKDCFKQSVLLAMEAGMASLGHVSLDGSKFKANTSKHRAMSYGRLKDKEKELTEEIEDLIAKAAKCDEQEDEEYQDKSGYEIPEELKIKEQRLAKIKEAKEALENREQELNPGKEIEDKKQISFADKEARIMGKKGSFDYSYNGQISVDEDHQIIVGQHLTQNANDKQEVEPALGEIKETTGDLPDKMSLDNGYMSGDNLESFDGKDIDNQIFLFQQNDIKEIETYSKGSACIALEIK</sequence>
<comment type="caution">
    <text evidence="2">The sequence shown here is derived from an EMBL/GenBank/DDBJ whole genome shotgun (WGS) entry which is preliminary data.</text>
</comment>
<feature type="non-terminal residue" evidence="2">
    <location>
        <position position="1"/>
    </location>
</feature>
<dbReference type="PANTHER" id="PTHR33408:SF2">
    <property type="entry name" value="TRANSPOSASE DDE DOMAIN-CONTAINING PROTEIN"/>
    <property type="match status" value="1"/>
</dbReference>
<reference evidence="2" key="1">
    <citation type="journal article" date="2014" name="Front. Microbiol.">
        <title>High frequency of phylogenetically diverse reductive dehalogenase-homologous genes in deep subseafloor sedimentary metagenomes.</title>
        <authorList>
            <person name="Kawai M."/>
            <person name="Futagami T."/>
            <person name="Toyoda A."/>
            <person name="Takaki Y."/>
            <person name="Nishi S."/>
            <person name="Hori S."/>
            <person name="Arai W."/>
            <person name="Tsubouchi T."/>
            <person name="Morono Y."/>
            <person name="Uchiyama I."/>
            <person name="Ito T."/>
            <person name="Fujiyama A."/>
            <person name="Inagaki F."/>
            <person name="Takami H."/>
        </authorList>
    </citation>
    <scope>NUCLEOTIDE SEQUENCE</scope>
    <source>
        <strain evidence="2">Expedition CK06-06</strain>
    </source>
</reference>
<name>X1R5S1_9ZZZZ</name>
<dbReference type="PANTHER" id="PTHR33408">
    <property type="entry name" value="TRANSPOSASE"/>
    <property type="match status" value="1"/>
</dbReference>
<gene>
    <name evidence="2" type="ORF">S06H3_53821</name>
</gene>
<accession>X1R5S1</accession>